<dbReference type="Gene3D" id="1.10.3210.10">
    <property type="entry name" value="Hypothetical protein af1432"/>
    <property type="match status" value="1"/>
</dbReference>
<dbReference type="PANTHER" id="PTHR46246:SF1">
    <property type="entry name" value="GUANOSINE-3',5'-BIS(DIPHOSPHATE) 3'-PYROPHOSPHOHYDROLASE MESH1"/>
    <property type="match status" value="1"/>
</dbReference>
<dbReference type="InterPro" id="IPR006674">
    <property type="entry name" value="HD_domain"/>
</dbReference>
<name>A0A2U2J573_9SPHN</name>
<evidence type="ECO:0000313" key="6">
    <source>
        <dbReference type="EMBL" id="PWG03488.1"/>
    </source>
</evidence>
<gene>
    <name evidence="6" type="ORF">DF286_11865</name>
</gene>
<keyword evidence="4" id="KW-0464">Manganese</keyword>
<dbReference type="FunFam" id="1.10.3210.10:FF:000012">
    <property type="entry name" value="HD domain containing 3"/>
    <property type="match status" value="1"/>
</dbReference>
<dbReference type="RefSeq" id="WP_109271626.1">
    <property type="nucleotide sequence ID" value="NZ_QFFF01000001.1"/>
</dbReference>
<dbReference type="PROSITE" id="PS51831">
    <property type="entry name" value="HD"/>
    <property type="match status" value="1"/>
</dbReference>
<keyword evidence="7" id="KW-1185">Reference proteome</keyword>
<dbReference type="InterPro" id="IPR003607">
    <property type="entry name" value="HD/PDEase_dom"/>
</dbReference>
<dbReference type="Pfam" id="PF13328">
    <property type="entry name" value="HD_4"/>
    <property type="match status" value="1"/>
</dbReference>
<evidence type="ECO:0000259" key="5">
    <source>
        <dbReference type="PROSITE" id="PS51831"/>
    </source>
</evidence>
<dbReference type="InterPro" id="IPR052194">
    <property type="entry name" value="MESH1"/>
</dbReference>
<dbReference type="GO" id="GO:0046872">
    <property type="term" value="F:metal ion binding"/>
    <property type="evidence" value="ECO:0007669"/>
    <property type="project" value="UniProtKB-KW"/>
</dbReference>
<dbReference type="PANTHER" id="PTHR46246">
    <property type="entry name" value="GUANOSINE-3',5'-BIS(DIPHOSPHATE) 3'-PYROPHOSPHOHYDROLASE MESH1"/>
    <property type="match status" value="1"/>
</dbReference>
<sequence length="177" mass="19624">MSADLGLILRAAHFAAQRHSTQRRKDAAASPYINHPLAVAAILAEEGGITDSVTIVAALLHDVVEDTVTTPDEVHEHFGGEVASVVAEVTDDKKLEPAERKRLQIQKASSKSERAKLVKMADKIANLRDLVSCPPPDWDHQRRCDYFEWAHQVVEGLRGVSRPLEEAFDRAYELRPA</sequence>
<protein>
    <submittedName>
        <fullName evidence="6">Phosphohydrolase</fullName>
    </submittedName>
</protein>
<evidence type="ECO:0000256" key="4">
    <source>
        <dbReference type="ARBA" id="ARBA00023211"/>
    </source>
</evidence>
<dbReference type="GO" id="GO:0008893">
    <property type="term" value="F:guanosine-3',5'-bis(diphosphate) 3'-diphosphatase activity"/>
    <property type="evidence" value="ECO:0007669"/>
    <property type="project" value="TreeGrafter"/>
</dbReference>
<organism evidence="6 7">
    <name type="scientific">Allosphingosinicella humi</name>
    <dbReference type="NCBI Taxonomy" id="2068657"/>
    <lineage>
        <taxon>Bacteria</taxon>
        <taxon>Pseudomonadati</taxon>
        <taxon>Pseudomonadota</taxon>
        <taxon>Alphaproteobacteria</taxon>
        <taxon>Sphingomonadales</taxon>
        <taxon>Sphingomonadaceae</taxon>
        <taxon>Allosphingosinicella</taxon>
    </lineage>
</organism>
<dbReference type="SUPFAM" id="SSF109604">
    <property type="entry name" value="HD-domain/PDEase-like"/>
    <property type="match status" value="1"/>
</dbReference>
<comment type="cofactor">
    <cofactor evidence="1">
        <name>Mn(2+)</name>
        <dbReference type="ChEBI" id="CHEBI:29035"/>
    </cofactor>
</comment>
<dbReference type="CDD" id="cd00077">
    <property type="entry name" value="HDc"/>
    <property type="match status" value="1"/>
</dbReference>
<reference evidence="6 7" key="1">
    <citation type="submission" date="2018-05" db="EMBL/GenBank/DDBJ databases">
        <title>Genome of Sphingosinicella humi QZX222.</title>
        <authorList>
            <person name="Qiao Z."/>
            <person name="Wang G."/>
        </authorList>
    </citation>
    <scope>NUCLEOTIDE SEQUENCE [LARGE SCALE GENOMIC DNA]</scope>
    <source>
        <strain evidence="6 7">QZX222</strain>
    </source>
</reference>
<keyword evidence="3 6" id="KW-0378">Hydrolase</keyword>
<accession>A0A2U2J573</accession>
<evidence type="ECO:0000313" key="7">
    <source>
        <dbReference type="Proteomes" id="UP000245916"/>
    </source>
</evidence>
<feature type="domain" description="HD" evidence="5">
    <location>
        <begin position="32"/>
        <end position="127"/>
    </location>
</feature>
<evidence type="ECO:0000256" key="2">
    <source>
        <dbReference type="ARBA" id="ARBA00022723"/>
    </source>
</evidence>
<dbReference type="SMART" id="SM00471">
    <property type="entry name" value="HDc"/>
    <property type="match status" value="1"/>
</dbReference>
<dbReference type="Proteomes" id="UP000245916">
    <property type="component" value="Unassembled WGS sequence"/>
</dbReference>
<dbReference type="AlphaFoldDB" id="A0A2U2J573"/>
<keyword evidence="2" id="KW-0479">Metal-binding</keyword>
<dbReference type="OrthoDB" id="114045at2"/>
<evidence type="ECO:0000256" key="1">
    <source>
        <dbReference type="ARBA" id="ARBA00001936"/>
    </source>
</evidence>
<comment type="caution">
    <text evidence="6">The sequence shown here is derived from an EMBL/GenBank/DDBJ whole genome shotgun (WGS) entry which is preliminary data.</text>
</comment>
<proteinExistence type="predicted"/>
<evidence type="ECO:0000256" key="3">
    <source>
        <dbReference type="ARBA" id="ARBA00022801"/>
    </source>
</evidence>
<dbReference type="EMBL" id="QFFF01000001">
    <property type="protein sequence ID" value="PWG03488.1"/>
    <property type="molecule type" value="Genomic_DNA"/>
</dbReference>